<gene>
    <name evidence="7" type="ORF">NSIN_20360</name>
</gene>
<dbReference type="Proteomes" id="UP000232412">
    <property type="component" value="Unassembled WGS sequence"/>
</dbReference>
<dbReference type="PANTHER" id="PTHR22773">
    <property type="entry name" value="NADH DEHYDROGENASE"/>
    <property type="match status" value="1"/>
</dbReference>
<dbReference type="GO" id="GO:0008137">
    <property type="term" value="F:NADH dehydrogenase (ubiquinone) activity"/>
    <property type="evidence" value="ECO:0007669"/>
    <property type="project" value="InterPro"/>
</dbReference>
<dbReference type="GO" id="GO:0042773">
    <property type="term" value="P:ATP synthesis coupled electron transport"/>
    <property type="evidence" value="ECO:0007669"/>
    <property type="project" value="InterPro"/>
</dbReference>
<feature type="transmembrane region" description="Helical" evidence="5">
    <location>
        <begin position="455"/>
        <end position="473"/>
    </location>
</feature>
<dbReference type="HAMAP" id="MF_00445">
    <property type="entry name" value="NDH1_NuoN_1"/>
    <property type="match status" value="1"/>
</dbReference>
<evidence type="ECO:0000313" key="7">
    <source>
        <dbReference type="EMBL" id="SHO44504.1"/>
    </source>
</evidence>
<evidence type="ECO:0000256" key="2">
    <source>
        <dbReference type="ARBA" id="ARBA00022692"/>
    </source>
</evidence>
<feature type="transmembrane region" description="Helical" evidence="5">
    <location>
        <begin position="313"/>
        <end position="337"/>
    </location>
</feature>
<feature type="transmembrane region" description="Helical" evidence="5">
    <location>
        <begin position="413"/>
        <end position="434"/>
    </location>
</feature>
<feature type="transmembrane region" description="Helical" evidence="5">
    <location>
        <begin position="204"/>
        <end position="232"/>
    </location>
</feature>
<dbReference type="Pfam" id="PF00361">
    <property type="entry name" value="Proton_antipo_M"/>
    <property type="match status" value="1"/>
</dbReference>
<feature type="transmembrane region" description="Helical" evidence="5">
    <location>
        <begin position="274"/>
        <end position="293"/>
    </location>
</feature>
<dbReference type="InterPro" id="IPR001750">
    <property type="entry name" value="ND/Mrp_TM"/>
</dbReference>
<sequence length="495" mass="52826">MIDFTSTPIMLTLILGTIGMLIPVINVARKEKGSSVYGIITLGALLTSIGFVIYQIITKQITQSAIFSSNVLVDDKFGSFFAIAMLIVGIMTTVGSFNYMRNRANPAVYYSLILLSSIGMVLIAYSTDLVMLFVSWELMSIPTYVLAGYLKKDPSSNEAAIKYFLFGALSSGIIIYGISIAYGLTGSTNIEQVIAGFSHLSPDMMPLAILAVGMFIAGFGFKIGLVPFHMWLPDAYEGSPPTIAALLAAGTKKAGFAAALRVVIMGAIALNLHWAFALAVIAIVTMTVGNLAAIRQRNLTRMLAYSSIGQAGYILIGLSVAPISPIGIQASLFHILNHSVMKAAAFIAVAGIVTTLGVTHIEKIKGLGKKMPITAFGLTISLLALAGVPPLNGFWSKLMLFGSAIDAGHTVSWAPYLAIAGVLNSALSLAYYGWIIRKMYFEDDGEQKRVKEPKSVITVMIFSIIFIVGIGVYPDPIIQFAKSAVPIMSGLPAIH</sequence>
<dbReference type="NCBIfam" id="TIGR01770">
    <property type="entry name" value="NDH_I_N"/>
    <property type="match status" value="1"/>
</dbReference>
<proteinExistence type="inferred from homology"/>
<dbReference type="RefSeq" id="WP_101009387.1">
    <property type="nucleotide sequence ID" value="NZ_FRFC01000003.1"/>
</dbReference>
<name>A0A2H1EG41_9ARCH</name>
<evidence type="ECO:0000256" key="1">
    <source>
        <dbReference type="ARBA" id="ARBA00004141"/>
    </source>
</evidence>
<keyword evidence="3 5" id="KW-1133">Transmembrane helix</keyword>
<dbReference type="OrthoDB" id="29144at2157"/>
<keyword evidence="7" id="KW-0830">Ubiquinone</keyword>
<feature type="domain" description="NADH:quinone oxidoreductase/Mrp antiporter transmembrane" evidence="6">
    <location>
        <begin position="126"/>
        <end position="413"/>
    </location>
</feature>
<dbReference type="GO" id="GO:0016020">
    <property type="term" value="C:membrane"/>
    <property type="evidence" value="ECO:0007669"/>
    <property type="project" value="UniProtKB-SubCell"/>
</dbReference>
<feature type="transmembrane region" description="Helical" evidence="5">
    <location>
        <begin position="163"/>
        <end position="184"/>
    </location>
</feature>
<dbReference type="AlphaFoldDB" id="A0A2H1EG41"/>
<protein>
    <submittedName>
        <fullName evidence="7">Putative NADH-ubiquinone/plastoquinone (Complex I)</fullName>
    </submittedName>
</protein>
<evidence type="ECO:0000313" key="8">
    <source>
        <dbReference type="Proteomes" id="UP000232412"/>
    </source>
</evidence>
<feature type="transmembrane region" description="Helical" evidence="5">
    <location>
        <begin position="107"/>
        <end position="125"/>
    </location>
</feature>
<feature type="transmembrane region" description="Helical" evidence="5">
    <location>
        <begin position="373"/>
        <end position="393"/>
    </location>
</feature>
<evidence type="ECO:0000259" key="6">
    <source>
        <dbReference type="Pfam" id="PF00361"/>
    </source>
</evidence>
<evidence type="ECO:0000256" key="5">
    <source>
        <dbReference type="SAM" id="Phobius"/>
    </source>
</evidence>
<comment type="subcellular location">
    <subcellularLocation>
        <location evidence="1">Membrane</location>
        <topology evidence="1">Multi-pass membrane protein</topology>
    </subcellularLocation>
</comment>
<feature type="transmembrane region" description="Helical" evidence="5">
    <location>
        <begin position="77"/>
        <end position="100"/>
    </location>
</feature>
<keyword evidence="8" id="KW-1185">Reference proteome</keyword>
<dbReference type="EMBL" id="FRFC01000003">
    <property type="protein sequence ID" value="SHO44504.1"/>
    <property type="molecule type" value="Genomic_DNA"/>
</dbReference>
<evidence type="ECO:0000256" key="3">
    <source>
        <dbReference type="ARBA" id="ARBA00022989"/>
    </source>
</evidence>
<feature type="transmembrane region" description="Helical" evidence="5">
    <location>
        <begin position="6"/>
        <end position="28"/>
    </location>
</feature>
<keyword evidence="4 5" id="KW-0472">Membrane</keyword>
<keyword evidence="2 5" id="KW-0812">Transmembrane</keyword>
<reference evidence="8" key="1">
    <citation type="submission" date="2016-12" db="EMBL/GenBank/DDBJ databases">
        <authorList>
            <person name="Herbold C."/>
        </authorList>
    </citation>
    <scope>NUCLEOTIDE SEQUENCE [LARGE SCALE GENOMIC DNA]</scope>
</reference>
<accession>A0A2H1EG41</accession>
<feature type="transmembrane region" description="Helical" evidence="5">
    <location>
        <begin position="35"/>
        <end position="57"/>
    </location>
</feature>
<dbReference type="InterPro" id="IPR010096">
    <property type="entry name" value="NADH-Q_OxRdtase_suN/2"/>
</dbReference>
<evidence type="ECO:0000256" key="4">
    <source>
        <dbReference type="ARBA" id="ARBA00023136"/>
    </source>
</evidence>
<organism evidence="7 8">
    <name type="scientific">Nitrosotalea sinensis</name>
    <dbReference type="NCBI Taxonomy" id="1499975"/>
    <lineage>
        <taxon>Archaea</taxon>
        <taxon>Nitrososphaerota</taxon>
        <taxon>Nitrososphaeria</taxon>
        <taxon>Nitrosotaleales</taxon>
        <taxon>Nitrosotaleaceae</taxon>
        <taxon>Nitrosotalea</taxon>
    </lineage>
</organism>
<dbReference type="PRINTS" id="PR01434">
    <property type="entry name" value="NADHDHGNASE5"/>
</dbReference>
<feature type="transmembrane region" description="Helical" evidence="5">
    <location>
        <begin position="343"/>
        <end position="361"/>
    </location>
</feature>